<reference evidence="2 3" key="2">
    <citation type="journal article" date="2022" name="Mar. Drugs">
        <title>Bioassay-Guided Fractionation Leads to the Detection of Cholic Acid Generated by the Rare Thalassomonas sp.</title>
        <authorList>
            <person name="Pheiffer F."/>
            <person name="Schneider Y.K."/>
            <person name="Hansen E.H."/>
            <person name="Andersen J.H."/>
            <person name="Isaksson J."/>
            <person name="Busche T."/>
            <person name="R C."/>
            <person name="Kalinowski J."/>
            <person name="Zyl L.V."/>
            <person name="Trindade M."/>
        </authorList>
    </citation>
    <scope>NUCLEOTIDE SEQUENCE [LARGE SCALE GENOMIC DNA]</scope>
    <source>
        <strain evidence="2 3">A5K-106</strain>
    </source>
</reference>
<dbReference type="RefSeq" id="WP_160298271.1">
    <property type="nucleotide sequence ID" value="NZ_CP059736.1"/>
</dbReference>
<feature type="chain" id="PRO_5042281619" description="Lipoprotein" evidence="1">
    <location>
        <begin position="28"/>
        <end position="58"/>
    </location>
</feature>
<keyword evidence="3" id="KW-1185">Reference proteome</keyword>
<dbReference type="Proteomes" id="UP000032568">
    <property type="component" value="Chromosome pTact"/>
</dbReference>
<evidence type="ECO:0008006" key="4">
    <source>
        <dbReference type="Google" id="ProtNLM"/>
    </source>
</evidence>
<dbReference type="EMBL" id="CP059736">
    <property type="protein sequence ID" value="WDE02550.1"/>
    <property type="molecule type" value="Genomic_DNA"/>
</dbReference>
<evidence type="ECO:0000256" key="1">
    <source>
        <dbReference type="SAM" id="SignalP"/>
    </source>
</evidence>
<evidence type="ECO:0000313" key="2">
    <source>
        <dbReference type="EMBL" id="WDE02550.1"/>
    </source>
</evidence>
<dbReference type="KEGG" id="tact:SG35_029540"/>
<gene>
    <name evidence="2" type="ORF">SG35_029540</name>
</gene>
<dbReference type="AlphaFoldDB" id="A0AAF0C6W9"/>
<protein>
    <recommendedName>
        <fullName evidence="4">Lipoprotein</fullName>
    </recommendedName>
</protein>
<keyword evidence="1" id="KW-0732">Signal</keyword>
<accession>A0AAF0C6W9</accession>
<sequence length="58" mass="6368">MKNKKVSAALLALTFGIGLGASSSAIAHHYSYQYCTALFQSCEYMGNMLACENFDRHC</sequence>
<feature type="signal peptide" evidence="1">
    <location>
        <begin position="1"/>
        <end position="27"/>
    </location>
</feature>
<organism evidence="2 3">
    <name type="scientific">Thalassomonas actiniarum</name>
    <dbReference type="NCBI Taxonomy" id="485447"/>
    <lineage>
        <taxon>Bacteria</taxon>
        <taxon>Pseudomonadati</taxon>
        <taxon>Pseudomonadota</taxon>
        <taxon>Gammaproteobacteria</taxon>
        <taxon>Alteromonadales</taxon>
        <taxon>Colwelliaceae</taxon>
        <taxon>Thalassomonas</taxon>
    </lineage>
</organism>
<evidence type="ECO:0000313" key="3">
    <source>
        <dbReference type="Proteomes" id="UP000032568"/>
    </source>
</evidence>
<reference evidence="2 3" key="1">
    <citation type="journal article" date="2015" name="Genome Announc.">
        <title>Draft Genome Sequences of Marine Isolates of Thalassomonas viridans and Thalassomonas actiniarum.</title>
        <authorList>
            <person name="Olonade I."/>
            <person name="van Zyl L.J."/>
            <person name="Trindade M."/>
        </authorList>
    </citation>
    <scope>NUCLEOTIDE SEQUENCE [LARGE SCALE GENOMIC DNA]</scope>
    <source>
        <strain evidence="2 3">A5K-106</strain>
    </source>
</reference>
<name>A0AAF0C6W9_9GAMM</name>
<proteinExistence type="predicted"/>